<accession>A0A261G8N5</accession>
<dbReference type="EMBL" id="MWWZ01000008">
    <property type="protein sequence ID" value="OZG67366.1"/>
    <property type="molecule type" value="Genomic_DNA"/>
</dbReference>
<dbReference type="Proteomes" id="UP000216057">
    <property type="component" value="Unassembled WGS sequence"/>
</dbReference>
<name>A0A261G8N5_9BIFI</name>
<proteinExistence type="predicted"/>
<reference evidence="1 2" key="1">
    <citation type="journal article" date="2017" name="BMC Genomics">
        <title>Comparative genomic and phylogenomic analyses of the Bifidobacteriaceae family.</title>
        <authorList>
            <person name="Lugli G.A."/>
            <person name="Milani C."/>
            <person name="Turroni F."/>
            <person name="Duranti S."/>
            <person name="Mancabelli L."/>
            <person name="Mangifesta M."/>
            <person name="Ferrario C."/>
            <person name="Modesto M."/>
            <person name="Mattarelli P."/>
            <person name="Jiri K."/>
            <person name="van Sinderen D."/>
            <person name="Ventura M."/>
        </authorList>
    </citation>
    <scope>NUCLEOTIDE SEQUENCE [LARGE SCALE GENOMIC DNA]</scope>
    <source>
        <strain evidence="1 2">DSM 100216</strain>
    </source>
</reference>
<organism evidence="1 2">
    <name type="scientific">Bifidobacterium eulemuris</name>
    <dbReference type="NCBI Taxonomy" id="1765219"/>
    <lineage>
        <taxon>Bacteria</taxon>
        <taxon>Bacillati</taxon>
        <taxon>Actinomycetota</taxon>
        <taxon>Actinomycetes</taxon>
        <taxon>Bifidobacteriales</taxon>
        <taxon>Bifidobacteriaceae</taxon>
        <taxon>Bifidobacterium</taxon>
    </lineage>
</organism>
<gene>
    <name evidence="1" type="ORF">BEUL_1457</name>
</gene>
<dbReference type="AlphaFoldDB" id="A0A261G8N5"/>
<comment type="caution">
    <text evidence="1">The sequence shown here is derived from an EMBL/GenBank/DDBJ whole genome shotgun (WGS) entry which is preliminary data.</text>
</comment>
<sequence>MMHRESGSYFHFLLGGWLTGRRNAFLRLNSFLINQAKALRRRWMLMGLGVPSSCAHRET</sequence>
<protein>
    <submittedName>
        <fullName evidence="1">Uncharacterized protein</fullName>
    </submittedName>
</protein>
<evidence type="ECO:0000313" key="2">
    <source>
        <dbReference type="Proteomes" id="UP000216057"/>
    </source>
</evidence>
<evidence type="ECO:0000313" key="1">
    <source>
        <dbReference type="EMBL" id="OZG67366.1"/>
    </source>
</evidence>